<feature type="compositionally biased region" description="Basic and acidic residues" evidence="1">
    <location>
        <begin position="125"/>
        <end position="135"/>
    </location>
</feature>
<dbReference type="OrthoDB" id="21449at2759"/>
<sequence>MKRKRGHKKKKSKGTTTNPVTLTAEDSNQEEPSAFDIIGANNNEDNYNSGMEVDTPSSTGTDQNSNLANINPDGSIHNGAAKSVGRVKVKLRTPKMLDSQHNSSDAPSQSDTDKSSHQHGLGKHGVKETDNRIEDSVNSLPDLKFGTSSKKAGSIKIKSSKVMGLNADQTSKPLPVSSEISHPKERKASPLNPRYNKHELDTSLMIVRKVMKMDAAEPFNVPVNPEALGIPFP</sequence>
<feature type="compositionally biased region" description="Polar residues" evidence="1">
    <location>
        <begin position="99"/>
        <end position="110"/>
    </location>
</feature>
<reference evidence="3" key="1">
    <citation type="journal article" date="2017" name="Front. Plant Sci.">
        <title>Climate Clever Clovers: New Paradigm to Reduce the Environmental Footprint of Ruminants by Breeding Low Methanogenic Forages Utilizing Haplotype Variation.</title>
        <authorList>
            <person name="Kaur P."/>
            <person name="Appels R."/>
            <person name="Bayer P.E."/>
            <person name="Keeble-Gagnere G."/>
            <person name="Wang J."/>
            <person name="Hirakawa H."/>
            <person name="Shirasawa K."/>
            <person name="Vercoe P."/>
            <person name="Stefanova K."/>
            <person name="Durmic Z."/>
            <person name="Nichols P."/>
            <person name="Revell C."/>
            <person name="Isobe S.N."/>
            <person name="Edwards D."/>
            <person name="Erskine W."/>
        </authorList>
    </citation>
    <scope>NUCLEOTIDE SEQUENCE [LARGE SCALE GENOMIC DNA]</scope>
    <source>
        <strain evidence="3">cv. Daliak</strain>
    </source>
</reference>
<keyword evidence="3" id="KW-1185">Reference proteome</keyword>
<gene>
    <name evidence="2" type="ORF">TSUD_391140</name>
</gene>
<dbReference type="PANTHER" id="PTHR47809">
    <property type="entry name" value="DNA-BINDING BROMODOMAIN-CONTAINING PROTEIN"/>
    <property type="match status" value="1"/>
</dbReference>
<dbReference type="PANTHER" id="PTHR47809:SF2">
    <property type="entry name" value="DNA-BINDING BROMODOMAIN-CONTAINING PROTEIN"/>
    <property type="match status" value="1"/>
</dbReference>
<dbReference type="AlphaFoldDB" id="A0A2Z6MLY8"/>
<accession>A0A2Z6MLY8</accession>
<protein>
    <submittedName>
        <fullName evidence="2">Uncharacterized protein</fullName>
    </submittedName>
</protein>
<name>A0A2Z6MLY8_TRISU</name>
<evidence type="ECO:0000313" key="2">
    <source>
        <dbReference type="EMBL" id="GAU24405.1"/>
    </source>
</evidence>
<feature type="compositionally biased region" description="Low complexity" evidence="1">
    <location>
        <begin position="148"/>
        <end position="161"/>
    </location>
</feature>
<feature type="compositionally biased region" description="Polar residues" evidence="1">
    <location>
        <begin position="40"/>
        <end position="69"/>
    </location>
</feature>
<evidence type="ECO:0000313" key="3">
    <source>
        <dbReference type="Proteomes" id="UP000242715"/>
    </source>
</evidence>
<dbReference type="Proteomes" id="UP000242715">
    <property type="component" value="Unassembled WGS sequence"/>
</dbReference>
<feature type="region of interest" description="Disordered" evidence="1">
    <location>
        <begin position="1"/>
        <end position="196"/>
    </location>
</feature>
<feature type="compositionally biased region" description="Basic residues" evidence="1">
    <location>
        <begin position="1"/>
        <end position="13"/>
    </location>
</feature>
<organism evidence="2 3">
    <name type="scientific">Trifolium subterraneum</name>
    <name type="common">Subterranean clover</name>
    <dbReference type="NCBI Taxonomy" id="3900"/>
    <lineage>
        <taxon>Eukaryota</taxon>
        <taxon>Viridiplantae</taxon>
        <taxon>Streptophyta</taxon>
        <taxon>Embryophyta</taxon>
        <taxon>Tracheophyta</taxon>
        <taxon>Spermatophyta</taxon>
        <taxon>Magnoliopsida</taxon>
        <taxon>eudicotyledons</taxon>
        <taxon>Gunneridae</taxon>
        <taxon>Pentapetalae</taxon>
        <taxon>rosids</taxon>
        <taxon>fabids</taxon>
        <taxon>Fabales</taxon>
        <taxon>Fabaceae</taxon>
        <taxon>Papilionoideae</taxon>
        <taxon>50 kb inversion clade</taxon>
        <taxon>NPAAA clade</taxon>
        <taxon>Hologalegina</taxon>
        <taxon>IRL clade</taxon>
        <taxon>Trifolieae</taxon>
        <taxon>Trifolium</taxon>
    </lineage>
</organism>
<feature type="compositionally biased region" description="Polar residues" evidence="1">
    <location>
        <begin position="15"/>
        <end position="26"/>
    </location>
</feature>
<evidence type="ECO:0000256" key="1">
    <source>
        <dbReference type="SAM" id="MobiDB-lite"/>
    </source>
</evidence>
<dbReference type="EMBL" id="DF973288">
    <property type="protein sequence ID" value="GAU24405.1"/>
    <property type="molecule type" value="Genomic_DNA"/>
</dbReference>
<proteinExistence type="predicted"/>